<feature type="domain" description="TrwC relaxase" evidence="2">
    <location>
        <begin position="9"/>
        <end position="432"/>
    </location>
</feature>
<dbReference type="InterPro" id="IPR027417">
    <property type="entry name" value="P-loop_NTPase"/>
</dbReference>
<dbReference type="Pfam" id="PF08751">
    <property type="entry name" value="TrwC"/>
    <property type="match status" value="1"/>
</dbReference>
<evidence type="ECO:0000256" key="1">
    <source>
        <dbReference type="SAM" id="MobiDB-lite"/>
    </source>
</evidence>
<dbReference type="EMBL" id="LZKG01000094">
    <property type="protein sequence ID" value="OBI29043.1"/>
    <property type="molecule type" value="Genomic_DNA"/>
</dbReference>
<evidence type="ECO:0000259" key="2">
    <source>
        <dbReference type="Pfam" id="PF08751"/>
    </source>
</evidence>
<dbReference type="SUPFAM" id="SSF55464">
    <property type="entry name" value="Origin of replication-binding domain, RBD-like"/>
    <property type="match status" value="1"/>
</dbReference>
<evidence type="ECO:0000313" key="3">
    <source>
        <dbReference type="EMBL" id="OBI29043.1"/>
    </source>
</evidence>
<dbReference type="Proteomes" id="UP000093943">
    <property type="component" value="Unassembled WGS sequence"/>
</dbReference>
<sequence>MMSLHKLTAGDGYLYLIRQTAAHDVDKRGRATLSDYYASKGETPGRWVGRGIPGLSQPAARELLTDAEREMWTVAPGSHVTEDQMKALFGLGMHPNAGKINEHLIAGGAPIAAARRAANLGRPFTINDAATELQRRLAVAYRDHNLSNSLAWNTAIEETERAKIRTAIARQLFTERYGREPINERELTGFIATQSRDQTTSTAGFDFTFSPVKSFSVLWALAPVELSRVLEQCHDQAVADTLEWLQDNAAFTRVGAQGVAQIDTDGFIAAAFTHRDSRAGDPDLHTHVAVSNKVRARGTDGEYRWLALDGQTIFKANVPASEFYNTRLEAYATELAGLVFEERPSAERGKRPIREVAGIPTSLCESFSSRRAAIKAHYTDLAKQFQTAHGREPTTQEAIALHQQATLQTRTAKHEPRSLGEQREQWRTQAIEHLGSQHALSTMLVNQQLPRRRRVADVTDAWIAEQARLVIETVSASRSSWQPTHVYAEAQRRIRAAGLATDRTLADTITAAALTDPHSQAHARIHDTDLGEPTALRRRDGTSIYTRHHTHLFTSTEILAAEKRVIAAAGRTDGRRATAESVEMAFLEQKATRGRSLNPGQQAMVSEMACSGARVQLALAPAGAGKTTAMAALARSWEESGGHVLGLSPGANQAQLLREDIKSDTDTVDKFIWLHNNPDATDDPARVWFDAIDDKTLIIVDEAGKAGTLQLDAVITTALARGASVRLVGDDQQLASVSAGGVLRDIERTYGALNLTEVVRFKSRAEAQAGLALRDGDPTGLAFYADNQRIHVGSDDTILDMAYQRWAADRANGHDSIMLAPTNATVAQLNERARLDRLLVQATTGDTKTSTREAALGDGLRASVGDIVATRRNKRTLRIAGARDFVRNGYRWRVTKVGADGSLTVSRLDTGHSAVLPSWYVRQDVTLGYAATIDSSQGMTIGGKNTTGTCYVVGSDHLTRQQLYTALTRATDENHIFLSTAETDAHRVLTPKATHPDTAIDVLERVLARDGAQVSATTEQHNAEDAFTRLGTAARMYTHAIGALAETHCGHATMSAIDTAADEIHPSLTAAGAWPTLRAHLALIAAAGGDPIARLHDAAERGDLHNAADPAAVLDWRIDPSAAYTAARNNTGPLQWLPAIPAALTQDPDWAQYLQARHDLVVQLAATVRDTASNWDASTAPRWARPLLSGTPGIRAEIAVFRAAHDIDPADTRLTGPRQYANRDQRIQKLLEQLAEEHLGHRDPNTSRFHRLVDAVDPRVRRDPYWPQLAAHLSTIARTDVNLSQLLADAASDGPLPDQMPGAALWWRLAGRLQPAVLETSTHQMQPPWLADLHTIFGTAIAETIAADPAFPRLVAAIDAADPTRWAPEDLLHLAHDHLRDVDDDPSQPLRPDEYARLLTYAIDLFAADSPYDHYDIPTPADAPLTPEEEADLQAQFPDPENPVHHHPSDDAVLEMLGLGHGGYLIPPELTDALPPDPFDYADYTIGDEGLNFEDLLTDRPLTRPIPPALADVVAVRAAHRGAVADEAALRKLVIAGRGPAMQAAAEHLHDLRVRADRDRPHMLAVQDIMARWADADAEHETILAAVSHYRTRLATLQADPAADPLDIASLRGLIADATAALPEAGPAEQFRDELTAALTARAESAGGATNIVTAEDVAAARQQAMDADNAALAAAHAHTLRLRNELSNAETAIALAFAEAETRNADHITDHASDLHTELAMLRAAGAYRIERGFTVPESATSALDDLTTRTLTNVARNGFTVTALHTDDDATTLAAISALHTAAATKNHRIIWCTDHPTREQQARDAAAADTFTTLSDLQTRLNSGDITLDTDTTIVVDHAETAEPAALLALAEQANTQHGRLLLVHSDDTGLPDTPAGPLLKLLQRDLPWSGVITSGRPVARKAYEQPDRDSILNQAERCDPHLLTDDINTALAERKRLRANHVETHRRHTDMWGRMTKPSKSRDTGTDLGR</sequence>
<name>A0A1A2XV67_MYCSD</name>
<feature type="region of interest" description="Disordered" evidence="1">
    <location>
        <begin position="1946"/>
        <end position="1974"/>
    </location>
</feature>
<dbReference type="Gene3D" id="2.30.30.940">
    <property type="match status" value="1"/>
</dbReference>
<reference evidence="4" key="1">
    <citation type="submission" date="2016-06" db="EMBL/GenBank/DDBJ databases">
        <authorList>
            <person name="Sutton G."/>
            <person name="Brinkac L."/>
            <person name="Sanka R."/>
            <person name="Adams M."/>
            <person name="Lau E."/>
            <person name="Sam S."/>
            <person name="Sreng N."/>
            <person name="Him V."/>
            <person name="Kerleguer A."/>
            <person name="Cheng S."/>
        </authorList>
    </citation>
    <scope>NUCLEOTIDE SEQUENCE [LARGE SCALE GENOMIC DNA]</scope>
    <source>
        <strain evidence="4">E1876</strain>
    </source>
</reference>
<feature type="compositionally biased region" description="Basic and acidic residues" evidence="1">
    <location>
        <begin position="1964"/>
        <end position="1974"/>
    </location>
</feature>
<organism evidence="3 4">
    <name type="scientific">Mycolicibacter sinensis (strain JDM601)</name>
    <name type="common">Mycobacterium sinense</name>
    <dbReference type="NCBI Taxonomy" id="875328"/>
    <lineage>
        <taxon>Bacteria</taxon>
        <taxon>Bacillati</taxon>
        <taxon>Actinomycetota</taxon>
        <taxon>Actinomycetes</taxon>
        <taxon>Mycobacteriales</taxon>
        <taxon>Mycobacteriaceae</taxon>
        <taxon>Mycolicibacter</taxon>
    </lineage>
</organism>
<gene>
    <name evidence="3" type="ORF">A5710_22585</name>
</gene>
<accession>A0A1A2XV67</accession>
<dbReference type="Gene3D" id="3.40.50.300">
    <property type="entry name" value="P-loop containing nucleotide triphosphate hydrolases"/>
    <property type="match status" value="2"/>
</dbReference>
<dbReference type="InterPro" id="IPR014862">
    <property type="entry name" value="TrwC"/>
</dbReference>
<protein>
    <recommendedName>
        <fullName evidence="2">TrwC relaxase domain-containing protein</fullName>
    </recommendedName>
</protein>
<dbReference type="SUPFAM" id="SSF52540">
    <property type="entry name" value="P-loop containing nucleoside triphosphate hydrolases"/>
    <property type="match status" value="2"/>
</dbReference>
<proteinExistence type="predicted"/>
<dbReference type="NCBIfam" id="NF041492">
    <property type="entry name" value="MobF"/>
    <property type="match status" value="1"/>
</dbReference>
<comment type="caution">
    <text evidence="3">The sequence shown here is derived from an EMBL/GenBank/DDBJ whole genome shotgun (WGS) entry which is preliminary data.</text>
</comment>
<dbReference type="Pfam" id="PF13604">
    <property type="entry name" value="AAA_30"/>
    <property type="match status" value="1"/>
</dbReference>
<dbReference type="CDD" id="cd18809">
    <property type="entry name" value="SF1_C_RecD"/>
    <property type="match status" value="1"/>
</dbReference>
<evidence type="ECO:0000313" key="4">
    <source>
        <dbReference type="Proteomes" id="UP000093943"/>
    </source>
</evidence>